<proteinExistence type="predicted"/>
<evidence type="ECO:0008006" key="2">
    <source>
        <dbReference type="Google" id="ProtNLM"/>
    </source>
</evidence>
<accession>A0A382GP50</accession>
<organism evidence="1">
    <name type="scientific">marine metagenome</name>
    <dbReference type="NCBI Taxonomy" id="408172"/>
    <lineage>
        <taxon>unclassified sequences</taxon>
        <taxon>metagenomes</taxon>
        <taxon>ecological metagenomes</taxon>
    </lineage>
</organism>
<dbReference type="PANTHER" id="PTHR20883">
    <property type="entry name" value="PHYTANOYL-COA DIOXYGENASE DOMAIN CONTAINING 1"/>
    <property type="match status" value="1"/>
</dbReference>
<dbReference type="AlphaFoldDB" id="A0A382GP50"/>
<dbReference type="Gene3D" id="2.60.120.620">
    <property type="entry name" value="q2cbj1_9rhob like domain"/>
    <property type="match status" value="1"/>
</dbReference>
<name>A0A382GP50_9ZZZZ</name>
<dbReference type="SUPFAM" id="SSF51197">
    <property type="entry name" value="Clavaminate synthase-like"/>
    <property type="match status" value="1"/>
</dbReference>
<dbReference type="EMBL" id="UINC01056407">
    <property type="protein sequence ID" value="SVB76397.1"/>
    <property type="molecule type" value="Genomic_DNA"/>
</dbReference>
<dbReference type="GO" id="GO:0046872">
    <property type="term" value="F:metal ion binding"/>
    <property type="evidence" value="ECO:0007669"/>
    <property type="project" value="UniProtKB-ARBA"/>
</dbReference>
<gene>
    <name evidence="1" type="ORF">METZ01_LOCUS229251</name>
</gene>
<reference evidence="1" key="1">
    <citation type="submission" date="2018-05" db="EMBL/GenBank/DDBJ databases">
        <authorList>
            <person name="Lanie J.A."/>
            <person name="Ng W.-L."/>
            <person name="Kazmierczak K.M."/>
            <person name="Andrzejewski T.M."/>
            <person name="Davidsen T.M."/>
            <person name="Wayne K.J."/>
            <person name="Tettelin H."/>
            <person name="Glass J.I."/>
            <person name="Rusch D."/>
            <person name="Podicherti R."/>
            <person name="Tsui H.-C.T."/>
            <person name="Winkler M.E."/>
        </authorList>
    </citation>
    <scope>NUCLEOTIDE SEQUENCE</scope>
</reference>
<dbReference type="Pfam" id="PF05721">
    <property type="entry name" value="PhyH"/>
    <property type="match status" value="1"/>
</dbReference>
<sequence>MSADIVNGLGFMTSRTALQSLGVHSGLLSADERSFLDENGYLLLNGILTEDEVVYLRHRLDELAKIEGNAAGSELHQEEGTVRLANLLDKDPLFEKFITTPRVLAGIIHVIGTDIQLSSLSSRAALPNGWGQQGLHTDWRGAVESGNYFVCNAAWLIDDYTEENGGTRVIPGSHRYGELPQDVLKDCLVDSPDQVVLNGRAGSVIVFNSHLWHGGRSNRTSNLRRGVLSYFVRRGASYIQNDHRQLLSDGTKARLSKEALTLAAAL</sequence>
<evidence type="ECO:0000313" key="1">
    <source>
        <dbReference type="EMBL" id="SVB76397.1"/>
    </source>
</evidence>
<protein>
    <recommendedName>
        <fullName evidence="2">Phytanoyl-CoA dioxygenase</fullName>
    </recommendedName>
</protein>
<dbReference type="PANTHER" id="PTHR20883:SF48">
    <property type="entry name" value="ECTOINE DIOXYGENASE"/>
    <property type="match status" value="1"/>
</dbReference>
<dbReference type="GO" id="GO:0016491">
    <property type="term" value="F:oxidoreductase activity"/>
    <property type="evidence" value="ECO:0007669"/>
    <property type="project" value="UniProtKB-ARBA"/>
</dbReference>
<dbReference type="InterPro" id="IPR008775">
    <property type="entry name" value="Phytyl_CoA_dOase-like"/>
</dbReference>